<dbReference type="EMBL" id="OU594949">
    <property type="protein sequence ID" value="CAG9293754.1"/>
    <property type="molecule type" value="Genomic_DNA"/>
</dbReference>
<organism evidence="1">
    <name type="scientific">Phaeodactylum tricornutum</name>
    <name type="common">Diatom</name>
    <dbReference type="NCBI Taxonomy" id="2850"/>
    <lineage>
        <taxon>Eukaryota</taxon>
        <taxon>Sar</taxon>
        <taxon>Stramenopiles</taxon>
        <taxon>Ochrophyta</taxon>
        <taxon>Bacillariophyta</taxon>
        <taxon>Bacillariophyceae</taxon>
        <taxon>Bacillariophycidae</taxon>
        <taxon>Naviculales</taxon>
        <taxon>Phaeodactylaceae</taxon>
        <taxon>Phaeodactylum</taxon>
    </lineage>
</organism>
<gene>
    <name evidence="1" type="ORF">PTTT1_LOCUS52494</name>
</gene>
<name>A0A8J9T777_PHATR</name>
<accession>A0A8J9T777</accession>
<reference evidence="1" key="1">
    <citation type="submission" date="2022-02" db="EMBL/GenBank/DDBJ databases">
        <authorList>
            <person name="Giguere J D."/>
        </authorList>
    </citation>
    <scope>NUCLEOTIDE SEQUENCE</scope>
    <source>
        <strain evidence="1">CCAP 1055/1</strain>
    </source>
</reference>
<proteinExistence type="predicted"/>
<dbReference type="AlphaFoldDB" id="A0A8J9T777"/>
<dbReference type="Proteomes" id="UP000836788">
    <property type="component" value="Chromosome 8"/>
</dbReference>
<evidence type="ECO:0000313" key="1">
    <source>
        <dbReference type="EMBL" id="CAG9293754.1"/>
    </source>
</evidence>
<sequence length="165" mass="18283">MQSKNSRLSSLTFTTPYYSIMEAYASSLKRSMPFNNLLAMSDAGGSKNSGRWFEDDAVVRTGRKEHKRQRLVLLYDDGGSDGGTKHCDAPATAALEAALADENDFEFSFPHVVESSVFFSPNNCELDLLRDFHQKMAYKGKPMMSKSPNSVTDVSCMLTRLTTSA</sequence>
<protein>
    <submittedName>
        <fullName evidence="1">Uncharacterized protein</fullName>
    </submittedName>
</protein>